<protein>
    <submittedName>
        <fullName evidence="2">Uncharacterized protein</fullName>
    </submittedName>
</protein>
<keyword evidence="1" id="KW-0732">Signal</keyword>
<proteinExistence type="predicted"/>
<keyword evidence="3" id="KW-1185">Reference proteome</keyword>
<dbReference type="KEGG" id="lnu:N7U66_04240"/>
<dbReference type="Proteomes" id="UP001164705">
    <property type="component" value="Chromosome"/>
</dbReference>
<dbReference type="EMBL" id="CP113088">
    <property type="protein sequence ID" value="WAC02850.1"/>
    <property type="molecule type" value="Genomic_DNA"/>
</dbReference>
<evidence type="ECO:0000313" key="3">
    <source>
        <dbReference type="Proteomes" id="UP001164705"/>
    </source>
</evidence>
<dbReference type="AlphaFoldDB" id="A0A9E8MZ07"/>
<evidence type="ECO:0000256" key="1">
    <source>
        <dbReference type="SAM" id="SignalP"/>
    </source>
</evidence>
<name>A0A9E8MZ07_9FLAO</name>
<feature type="chain" id="PRO_5039580535" evidence="1">
    <location>
        <begin position="27"/>
        <end position="467"/>
    </location>
</feature>
<dbReference type="RefSeq" id="WP_267677450.1">
    <property type="nucleotide sequence ID" value="NZ_CP113088.1"/>
</dbReference>
<gene>
    <name evidence="2" type="ORF">N7U66_04240</name>
</gene>
<organism evidence="2 3">
    <name type="scientific">Lacinutrix neustonica</name>
    <dbReference type="NCBI Taxonomy" id="2980107"/>
    <lineage>
        <taxon>Bacteria</taxon>
        <taxon>Pseudomonadati</taxon>
        <taxon>Bacteroidota</taxon>
        <taxon>Flavobacteriia</taxon>
        <taxon>Flavobacteriales</taxon>
        <taxon>Flavobacteriaceae</taxon>
        <taxon>Lacinutrix</taxon>
    </lineage>
</organism>
<accession>A0A9E8MZ07</accession>
<evidence type="ECO:0000313" key="2">
    <source>
        <dbReference type="EMBL" id="WAC02850.1"/>
    </source>
</evidence>
<reference evidence="2" key="1">
    <citation type="submission" date="2022-11" db="EMBL/GenBank/DDBJ databases">
        <title>Lacinutrix neustonica HL-RS19T sp. nov., isolated from the surface microlayer sample of brackish Lake Shihwa.</title>
        <authorList>
            <person name="Choi J.Y."/>
            <person name="Hwang C.Y."/>
        </authorList>
    </citation>
    <scope>NUCLEOTIDE SEQUENCE</scope>
    <source>
        <strain evidence="2">HL-RS19</strain>
    </source>
</reference>
<sequence length="467" mass="50471">MKILSKNYSSLVLFILFAFGANIATAQVKKIFTPRYNETISGDVTMIANNVLSRTATTDYNGEDGNHDFSDNVYVDIDNDPSTFNSSSANLSNPKPNAACLTIESVLLYWAAADKGNIQNGVELDNQPNWNFNEVKLMLPNQVAYTTIVADDIIYRGRDENPHFMNDPYICVKDITSDVQNLNNPFGKYQVANVEAKTGALTSHASSNTGTSGGWQMVVVYSSPSLRMKNITLFDGYAHIKSAAPSIDVLFDGFQTVPNGAVKADVVMGALEGDRDISGDKLQIKNVANTFVDLDAPLRDANNFFNSRITKGPSNGNNNFTDRNPASTNTLGFDASIFPLSNNGNSLITNNQTSATFRITSTQETYGLYLLGLAIEVYKPVLEMIVIGTPSSVTPQANPTNVNFNPEITNSGNDNAENAVLTTTIPPVATLVEPIIGLPSGVSYTFDTNTNVLTFNVANGVFDIGNP</sequence>
<feature type="signal peptide" evidence="1">
    <location>
        <begin position="1"/>
        <end position="26"/>
    </location>
</feature>